<keyword evidence="1 5" id="KW-0413">Isomerase</keyword>
<dbReference type="GO" id="GO:0019509">
    <property type="term" value="P:L-methionine salvage from methylthioadenosine"/>
    <property type="evidence" value="ECO:0007669"/>
    <property type="project" value="UniProtKB-UniRule"/>
</dbReference>
<dbReference type="KEGG" id="paur:FGL86_13320"/>
<reference evidence="7 8" key="1">
    <citation type="submission" date="2019-06" db="EMBL/GenBank/DDBJ databases">
        <title>Genome analyses of bacteria isolated from kimchi.</title>
        <authorList>
            <person name="Lee S."/>
            <person name="Ahn S."/>
            <person name="Roh S."/>
        </authorList>
    </citation>
    <scope>NUCLEOTIDE SEQUENCE [LARGE SCALE GENOMIC DNA]</scope>
    <source>
        <strain evidence="7 8">CBA4606</strain>
    </source>
</reference>
<dbReference type="Gene3D" id="3.40.50.10470">
    <property type="entry name" value="Translation initiation factor eif-2b, domain 2"/>
    <property type="match status" value="1"/>
</dbReference>
<dbReference type="FunFam" id="1.20.120.420:FF:000003">
    <property type="entry name" value="Methylthioribose-1-phosphate isomerase"/>
    <property type="match status" value="1"/>
</dbReference>
<dbReference type="NCBIfam" id="NF004326">
    <property type="entry name" value="PRK05720.1"/>
    <property type="match status" value="1"/>
</dbReference>
<feature type="active site" description="Proton donor" evidence="5">
    <location>
        <position position="255"/>
    </location>
</feature>
<dbReference type="NCBIfam" id="TIGR00524">
    <property type="entry name" value="eIF-2B_rel"/>
    <property type="match status" value="1"/>
</dbReference>
<proteinExistence type="inferred from homology"/>
<dbReference type="HAMAP" id="MF_01678">
    <property type="entry name" value="Salvage_MtnA"/>
    <property type="match status" value="1"/>
</dbReference>
<feature type="region of interest" description="Disordered" evidence="6">
    <location>
        <begin position="1"/>
        <end position="22"/>
    </location>
</feature>
<evidence type="ECO:0000313" key="7">
    <source>
        <dbReference type="EMBL" id="QEA39956.1"/>
    </source>
</evidence>
<accession>A0A5B8STG8</accession>
<comment type="catalytic activity">
    <reaction evidence="2">
        <text>5-deoxy-alpha-D-ribose 1-phosphate = 5-deoxy-D-ribulose 1-phosphate</text>
        <dbReference type="Rhea" id="RHEA:61296"/>
        <dbReference type="ChEBI" id="CHEBI:58749"/>
        <dbReference type="ChEBI" id="CHEBI:144504"/>
    </reaction>
    <physiologicalReaction direction="left-to-right" evidence="2">
        <dbReference type="Rhea" id="RHEA:61297"/>
    </physiologicalReaction>
</comment>
<dbReference type="RefSeq" id="WP_147185004.1">
    <property type="nucleotide sequence ID" value="NZ_CP042382.1"/>
</dbReference>
<comment type="similarity">
    <text evidence="5">Belongs to the EIF-2B alpha/beta/delta subunits family. MtnA subfamily.</text>
</comment>
<dbReference type="Pfam" id="PF01008">
    <property type="entry name" value="IF-2B"/>
    <property type="match status" value="1"/>
</dbReference>
<comment type="catalytic activity">
    <reaction evidence="3">
        <text>5-(methylsulfanyl)-alpha-D-ribose 1-phosphate = 5-(methylsulfanyl)-D-ribulose 1-phosphate</text>
        <dbReference type="Rhea" id="RHEA:19989"/>
        <dbReference type="ChEBI" id="CHEBI:58533"/>
        <dbReference type="ChEBI" id="CHEBI:58548"/>
        <dbReference type="EC" id="5.3.1.23"/>
    </reaction>
    <physiologicalReaction direction="left-to-right" evidence="3">
        <dbReference type="Rhea" id="RHEA:19990"/>
    </physiologicalReaction>
</comment>
<evidence type="ECO:0000256" key="2">
    <source>
        <dbReference type="ARBA" id="ARBA00050906"/>
    </source>
</evidence>
<feature type="binding site" evidence="5">
    <location>
        <position position="214"/>
    </location>
    <ligand>
        <name>substrate</name>
    </ligand>
</feature>
<dbReference type="PANTHER" id="PTHR43475:SF1">
    <property type="entry name" value="METHYLTHIORIBOSE-1-PHOSPHATE ISOMERASE"/>
    <property type="match status" value="1"/>
</dbReference>
<dbReference type="InterPro" id="IPR011559">
    <property type="entry name" value="Initiation_fac_2B_a/b/d"/>
</dbReference>
<feature type="binding site" evidence="5">
    <location>
        <begin position="65"/>
        <end position="67"/>
    </location>
    <ligand>
        <name>substrate</name>
    </ligand>
</feature>
<dbReference type="AlphaFoldDB" id="A0A5B8STG8"/>
<comment type="function">
    <text evidence="4">Catalyzes the interconversion of methylthioribose-1-phosphate (MTR-1-P) into methylthioribulose-1-phosphate (MTRu-1-P). Also catalyzes the interconversion of 5-deoxyribose 1-phosphate and 5-deoxyribulose 1-phosphate. Part of a bifunctional DHAP-shunt salvage pathway for SAM by-products.</text>
</comment>
<evidence type="ECO:0000256" key="1">
    <source>
        <dbReference type="ARBA" id="ARBA00023235"/>
    </source>
</evidence>
<feature type="binding site" evidence="5">
    <location>
        <position position="106"/>
    </location>
    <ligand>
        <name>substrate</name>
    </ligand>
</feature>
<evidence type="ECO:0000313" key="8">
    <source>
        <dbReference type="Proteomes" id="UP000321272"/>
    </source>
</evidence>
<dbReference type="InterPro" id="IPR042529">
    <property type="entry name" value="IF_2B-like_C"/>
</dbReference>
<dbReference type="Proteomes" id="UP000321272">
    <property type="component" value="Chromosome"/>
</dbReference>
<feature type="site" description="Transition state stabilizer" evidence="5">
    <location>
        <position position="175"/>
    </location>
</feature>
<dbReference type="InterPro" id="IPR027363">
    <property type="entry name" value="M1Pi_N"/>
</dbReference>
<keyword evidence="8" id="KW-1185">Reference proteome</keyword>
<evidence type="ECO:0000256" key="3">
    <source>
        <dbReference type="ARBA" id="ARBA00051169"/>
    </source>
</evidence>
<dbReference type="EMBL" id="CP042382">
    <property type="protein sequence ID" value="QEA39956.1"/>
    <property type="molecule type" value="Genomic_DNA"/>
</dbReference>
<dbReference type="SUPFAM" id="SSF100950">
    <property type="entry name" value="NagB/RpiA/CoA transferase-like"/>
    <property type="match status" value="1"/>
</dbReference>
<evidence type="ECO:0000256" key="6">
    <source>
        <dbReference type="SAM" id="MobiDB-lite"/>
    </source>
</evidence>
<dbReference type="GO" id="GO:0046523">
    <property type="term" value="F:S-methyl-5-thioribose-1-phosphate isomerase activity"/>
    <property type="evidence" value="ECO:0007669"/>
    <property type="project" value="UniProtKB-UniRule"/>
</dbReference>
<comment type="pathway">
    <text evidence="5">Amino-acid biosynthesis; L-methionine biosynthesis via salvage pathway; L-methionine from S-methyl-5-thio-alpha-D-ribose 1-phosphate: step 1/6.</text>
</comment>
<organism evidence="7 8">
    <name type="scientific">Pistricoccus aurantiacus</name>
    <dbReference type="NCBI Taxonomy" id="1883414"/>
    <lineage>
        <taxon>Bacteria</taxon>
        <taxon>Pseudomonadati</taxon>
        <taxon>Pseudomonadota</taxon>
        <taxon>Gammaproteobacteria</taxon>
        <taxon>Oceanospirillales</taxon>
        <taxon>Halomonadaceae</taxon>
        <taxon>Pistricoccus</taxon>
    </lineage>
</organism>
<dbReference type="InterPro" id="IPR000649">
    <property type="entry name" value="IF-2B-related"/>
</dbReference>
<gene>
    <name evidence="5 7" type="primary">mtnA</name>
    <name evidence="7" type="ORF">FGL86_13320</name>
</gene>
<protein>
    <recommendedName>
        <fullName evidence="5">Methylthioribose-1-phosphate isomerase</fullName>
        <shortName evidence="5">M1Pi</shortName>
        <shortName evidence="5">MTR-1-P isomerase</shortName>
        <ecNumber evidence="5">5.3.1.23</ecNumber>
    </recommendedName>
    <alternativeName>
        <fullName evidence="5">S-methyl-5-thioribose-1-phosphate isomerase</fullName>
    </alternativeName>
</protein>
<sequence length="363" mass="38730">MPSPQDAPVASGVHSVNTQGSIEPMRWRGDHLELLDQRALPEQILTLRIDSATQTAQAIVDMAVRGAPAIGITAAYGVVLAAQRLESAGDWRKPLERAISELAGSRPTAVNLFWALARMQETIDAHREASQAPLAALLATAKDIHRRDLEDNHCMGALGAGVIARGGPCAVMTHCNTGALATGGHGTALGVIRSAWKRRLISEVRVNETRPWLQGARLSAWELQQEGIPAVLAVDSAASLILAEGKVKWLIVGADRIAANGDVANKIGTLSLAVQARHFGVKTMVVAPASTFDQSLASGADIPIETRSARELTHQGERRITPLDIVVYNPVFDITPASLVDVLICEKGVIETPDREKIAALLR</sequence>
<dbReference type="EC" id="5.3.1.23" evidence="5"/>
<keyword evidence="5" id="KW-0486">Methionine biosynthesis</keyword>
<dbReference type="OrthoDB" id="9803436at2"/>
<evidence type="ECO:0000256" key="5">
    <source>
        <dbReference type="HAMAP-Rule" id="MF_01678"/>
    </source>
</evidence>
<dbReference type="FunFam" id="3.40.50.10470:FF:000006">
    <property type="entry name" value="Methylthioribose-1-phosphate isomerase"/>
    <property type="match status" value="1"/>
</dbReference>
<name>A0A5B8STG8_9GAMM</name>
<dbReference type="PANTHER" id="PTHR43475">
    <property type="entry name" value="METHYLTHIORIBOSE-1-PHOSPHATE ISOMERASE"/>
    <property type="match status" value="1"/>
</dbReference>
<dbReference type="UniPathway" id="UPA00904">
    <property type="reaction ID" value="UER00874"/>
</dbReference>
<dbReference type="InterPro" id="IPR005251">
    <property type="entry name" value="IF-M1Pi"/>
</dbReference>
<keyword evidence="5" id="KW-0028">Amino-acid biosynthesis</keyword>
<dbReference type="Gene3D" id="1.20.120.420">
    <property type="entry name" value="translation initiation factor eif-2b, domain 1"/>
    <property type="match status" value="1"/>
</dbReference>
<dbReference type="NCBIfam" id="TIGR00512">
    <property type="entry name" value="salvage_mtnA"/>
    <property type="match status" value="1"/>
</dbReference>
<feature type="binding site" evidence="5">
    <location>
        <begin position="265"/>
        <end position="266"/>
    </location>
    <ligand>
        <name>substrate</name>
    </ligand>
</feature>
<evidence type="ECO:0000256" key="4">
    <source>
        <dbReference type="ARBA" id="ARBA00058145"/>
    </source>
</evidence>
<dbReference type="InterPro" id="IPR037171">
    <property type="entry name" value="NagB/RpiA_transferase-like"/>
</dbReference>